<keyword evidence="3" id="KW-1185">Reference proteome</keyword>
<evidence type="ECO:0000256" key="1">
    <source>
        <dbReference type="SAM" id="MobiDB-lite"/>
    </source>
</evidence>
<dbReference type="AlphaFoldDB" id="A0A917Q8C1"/>
<name>A0A917Q8C1_9HYPH</name>
<gene>
    <name evidence="2" type="ORF">GCM10011322_20920</name>
</gene>
<evidence type="ECO:0000313" key="2">
    <source>
        <dbReference type="EMBL" id="GGK34053.1"/>
    </source>
</evidence>
<dbReference type="RefSeq" id="WP_188912482.1">
    <property type="nucleotide sequence ID" value="NZ_BMMF01000005.1"/>
</dbReference>
<protein>
    <submittedName>
        <fullName evidence="2">Uncharacterized protein</fullName>
    </submittedName>
</protein>
<feature type="region of interest" description="Disordered" evidence="1">
    <location>
        <begin position="307"/>
        <end position="372"/>
    </location>
</feature>
<feature type="compositionally biased region" description="Acidic residues" evidence="1">
    <location>
        <begin position="351"/>
        <end position="368"/>
    </location>
</feature>
<feature type="compositionally biased region" description="Basic and acidic residues" evidence="1">
    <location>
        <begin position="340"/>
        <end position="350"/>
    </location>
</feature>
<dbReference type="Proteomes" id="UP000600449">
    <property type="component" value="Unassembled WGS sequence"/>
</dbReference>
<comment type="caution">
    <text evidence="2">The sequence shown here is derived from an EMBL/GenBank/DDBJ whole genome shotgun (WGS) entry which is preliminary data.</text>
</comment>
<feature type="region of interest" description="Disordered" evidence="1">
    <location>
        <begin position="532"/>
        <end position="559"/>
    </location>
</feature>
<reference evidence="2 3" key="1">
    <citation type="journal article" date="2014" name="Int. J. Syst. Evol. Microbiol.">
        <title>Complete genome sequence of Corynebacterium casei LMG S-19264T (=DSM 44701T), isolated from a smear-ripened cheese.</title>
        <authorList>
            <consortium name="US DOE Joint Genome Institute (JGI-PGF)"/>
            <person name="Walter F."/>
            <person name="Albersmeier A."/>
            <person name="Kalinowski J."/>
            <person name="Ruckert C."/>
        </authorList>
    </citation>
    <scope>NUCLEOTIDE SEQUENCE [LARGE SCALE GENOMIC DNA]</scope>
    <source>
        <strain evidence="2 3">CGMCC 1.9161</strain>
    </source>
</reference>
<organism evidence="2 3">
    <name type="scientific">Salinarimonas ramus</name>
    <dbReference type="NCBI Taxonomy" id="690164"/>
    <lineage>
        <taxon>Bacteria</taxon>
        <taxon>Pseudomonadati</taxon>
        <taxon>Pseudomonadota</taxon>
        <taxon>Alphaproteobacteria</taxon>
        <taxon>Hyphomicrobiales</taxon>
        <taxon>Salinarimonadaceae</taxon>
        <taxon>Salinarimonas</taxon>
    </lineage>
</organism>
<feature type="compositionally biased region" description="Low complexity" evidence="1">
    <location>
        <begin position="320"/>
        <end position="336"/>
    </location>
</feature>
<proteinExistence type="predicted"/>
<sequence length="559" mass="56986">MRGARAFVLAIAGGAVGALAGVSAHTGLRLWLGEPWQASYLVAPHAQTLPPASALPQGVRLAGDPRTGLLLVEARGPSADAATALGAAAALAVASGSASSSIGPLDPHAAAPVPATTGSLPSFSTESARLRAELASAEITIAALDGRGDARALASAPDLPEPLGALASAFREIDMRFADVEADLGPRHPAYIEVARRRELVGRQLVDAAETGLAQARATQERAQAALAAIEAASAVRAPSEGDGVAPSDPMPAGTSPAEIPLAARSAPRHLGTALAYPAATMPQAAGLGALAGSLAFLLAGMASAPAGTRRRPADESTEARAPAASPAVASGVPAEQAQADERALLHAESSEPEPEPEEPETSEDESDPGLSPQALEALLTRTAEAIVAHDIDRVVALGDEAGERSLGPLLAVALADLERRVLLVDATPDAYLFEEASGEPARALTVSPVLPLDEDGFIAAVRLRYLVDPACDPWRTEEAACLLALARASFDTIVVMAPSDWRSDALEPSAEETGRAGLLVLDPEGRAVAHAGSAARIDDPDTTDPRSAEAIARNRRAV</sequence>
<dbReference type="EMBL" id="BMMF01000005">
    <property type="protein sequence ID" value="GGK34053.1"/>
    <property type="molecule type" value="Genomic_DNA"/>
</dbReference>
<accession>A0A917Q8C1</accession>
<feature type="compositionally biased region" description="Basic and acidic residues" evidence="1">
    <location>
        <begin position="537"/>
        <end position="548"/>
    </location>
</feature>
<evidence type="ECO:0000313" key="3">
    <source>
        <dbReference type="Proteomes" id="UP000600449"/>
    </source>
</evidence>